<name>A0A0U1QN41_9BACL</name>
<sequence>FFFFFSQDKNVYDFSPSQTNSPVSWPRIKAGVLWRLRDRALLMRASETPQISVCLSRLAVRPRQASNRSDDSTPKRHESITHGWRLTTGVFCPVFLKIRYKRSEGK</sequence>
<dbReference type="Proteomes" id="UP000035553">
    <property type="component" value="Unassembled WGS sequence"/>
</dbReference>
<organism evidence="1 2">
    <name type="scientific">Sporolactobacillus inulinus CASD</name>
    <dbReference type="NCBI Taxonomy" id="1069536"/>
    <lineage>
        <taxon>Bacteria</taxon>
        <taxon>Bacillati</taxon>
        <taxon>Bacillota</taxon>
        <taxon>Bacilli</taxon>
        <taxon>Bacillales</taxon>
        <taxon>Sporolactobacillaceae</taxon>
        <taxon>Sporolactobacillus</taxon>
    </lineage>
</organism>
<gene>
    <name evidence="1" type="ORF">SINU_09245</name>
</gene>
<keyword evidence="2" id="KW-1185">Reference proteome</keyword>
<feature type="non-terminal residue" evidence="1">
    <location>
        <position position="1"/>
    </location>
</feature>
<evidence type="ECO:0000313" key="2">
    <source>
        <dbReference type="Proteomes" id="UP000035553"/>
    </source>
</evidence>
<protein>
    <submittedName>
        <fullName evidence="1">Uncharacterized protein</fullName>
    </submittedName>
</protein>
<accession>A0A0U1QN41</accession>
<comment type="caution">
    <text evidence="1">The sequence shown here is derived from an EMBL/GenBank/DDBJ whole genome shotgun (WGS) entry which is preliminary data.</text>
</comment>
<evidence type="ECO:0000313" key="1">
    <source>
        <dbReference type="EMBL" id="KLI02215.1"/>
    </source>
</evidence>
<dbReference type="AlphaFoldDB" id="A0A0U1QN41"/>
<dbReference type="EMBL" id="AFVQ02000116">
    <property type="protein sequence ID" value="KLI02215.1"/>
    <property type="molecule type" value="Genomic_DNA"/>
</dbReference>
<reference evidence="1 2" key="1">
    <citation type="journal article" date="2011" name="J. Bacteriol.">
        <title>Draft genome sequence of Sporolactobacillus inulinus strain CASD, an efficient D-lactic acid-producing bacterium with high-concentration lactate tolerance capability.</title>
        <authorList>
            <person name="Yu B."/>
            <person name="Su F."/>
            <person name="Wang L."/>
            <person name="Xu K."/>
            <person name="Zhao B."/>
            <person name="Xu P."/>
        </authorList>
    </citation>
    <scope>NUCLEOTIDE SEQUENCE [LARGE SCALE GENOMIC DNA]</scope>
    <source>
        <strain evidence="1 2">CASD</strain>
    </source>
</reference>
<proteinExistence type="predicted"/>